<reference evidence="3" key="2">
    <citation type="submission" date="2018-07" db="EMBL/GenBank/DDBJ databases">
        <authorList>
            <consortium name="NCBI Pathogen Detection Project"/>
        </authorList>
    </citation>
    <scope>NUCLEOTIDE SEQUENCE</scope>
    <source>
        <strain evidence="3">13-4047</strain>
    </source>
</reference>
<sequence>MNQKSHDNKIQNLFKIKSAAELKKLLKSGVDINTLSSSNQNALFHCRCPELIKAMINAGINVNQTDMLDRNAIFYTPCHETLNILTENGIDINQTDIMGRNALFYAHEAGVFRLLVKNGIHINHTDHEGKNALFFATSESTARELLDSGIDITHTDSKGRNALFYAFNPDVARLLIQHGINVNHRDIYNNNAINISYINYANTDLLNVFFAAGLDPDIQDYYGNSLFFYANTKAISDILINNGCDINHVNNNEETVFEYIQTMLFSNSQLDERLSVLTPYVHHIKSSPLIFNRLTYGCLKLIEILKSQNIDFKISERCVVRYPNKEIKKFITEAQKIIDISDITLCSWYDTPLVSLKHKEIIKWFIRKNIKVNINDIEEQDVRNEIMAYLALRENKELKTIIKLDKKQADGKRRL</sequence>
<dbReference type="Pfam" id="PF12796">
    <property type="entry name" value="Ank_2"/>
    <property type="match status" value="1"/>
</dbReference>
<dbReference type="EMBL" id="DAASZT010000002">
    <property type="protein sequence ID" value="HAE7703603.1"/>
    <property type="molecule type" value="Genomic_DNA"/>
</dbReference>
<dbReference type="SMART" id="SM00248">
    <property type="entry name" value="ANK"/>
    <property type="match status" value="5"/>
</dbReference>
<protein>
    <submittedName>
        <fullName evidence="3">Uncharacterized protein</fullName>
    </submittedName>
</protein>
<dbReference type="AlphaFoldDB" id="A0A736PBI5"/>
<proteinExistence type="predicted"/>
<dbReference type="InterPro" id="IPR036770">
    <property type="entry name" value="Ankyrin_rpt-contain_sf"/>
</dbReference>
<gene>
    <name evidence="3" type="ORF">G4P47_002549</name>
</gene>
<dbReference type="PANTHER" id="PTHR24180:SF45">
    <property type="entry name" value="POLY [ADP-RIBOSE] POLYMERASE TANKYRASE"/>
    <property type="match status" value="1"/>
</dbReference>
<accession>A0A736PBI5</accession>
<dbReference type="InterPro" id="IPR002110">
    <property type="entry name" value="Ankyrin_rpt"/>
</dbReference>
<dbReference type="Gene3D" id="1.25.40.20">
    <property type="entry name" value="Ankyrin repeat-containing domain"/>
    <property type="match status" value="2"/>
</dbReference>
<keyword evidence="2" id="KW-0040">ANK repeat</keyword>
<dbReference type="InterPro" id="IPR051637">
    <property type="entry name" value="Ank_repeat_dom-contain_49"/>
</dbReference>
<evidence type="ECO:0000256" key="1">
    <source>
        <dbReference type="ARBA" id="ARBA00022737"/>
    </source>
</evidence>
<keyword evidence="1" id="KW-0677">Repeat</keyword>
<organism evidence="3">
    <name type="scientific">Salmonella enterica subsp. enterica serovar Javiana</name>
    <dbReference type="NCBI Taxonomy" id="363569"/>
    <lineage>
        <taxon>Bacteria</taxon>
        <taxon>Pseudomonadati</taxon>
        <taxon>Pseudomonadota</taxon>
        <taxon>Gammaproteobacteria</taxon>
        <taxon>Enterobacterales</taxon>
        <taxon>Enterobacteriaceae</taxon>
        <taxon>Salmonella</taxon>
    </lineage>
</organism>
<evidence type="ECO:0000313" key="3">
    <source>
        <dbReference type="EMBL" id="HAE7703603.1"/>
    </source>
</evidence>
<name>A0A736PBI5_SALET</name>
<reference evidence="3" key="1">
    <citation type="journal article" date="2018" name="Genome Biol.">
        <title>SKESA: strategic k-mer extension for scrupulous assemblies.</title>
        <authorList>
            <person name="Souvorov A."/>
            <person name="Agarwala R."/>
            <person name="Lipman D.J."/>
        </authorList>
    </citation>
    <scope>NUCLEOTIDE SEQUENCE</scope>
    <source>
        <strain evidence="3">13-4047</strain>
    </source>
</reference>
<dbReference type="SUPFAM" id="SSF48403">
    <property type="entry name" value="Ankyrin repeat"/>
    <property type="match status" value="1"/>
</dbReference>
<dbReference type="PANTHER" id="PTHR24180">
    <property type="entry name" value="CYCLIN-DEPENDENT KINASE INHIBITOR 2C-RELATED"/>
    <property type="match status" value="1"/>
</dbReference>
<comment type="caution">
    <text evidence="3">The sequence shown here is derived from an EMBL/GenBank/DDBJ whole genome shotgun (WGS) entry which is preliminary data.</text>
</comment>
<evidence type="ECO:0000256" key="2">
    <source>
        <dbReference type="ARBA" id="ARBA00023043"/>
    </source>
</evidence>